<dbReference type="Proteomes" id="UP000000674">
    <property type="component" value="Chromosome"/>
</dbReference>
<feature type="domain" description="TsaA-like" evidence="3">
    <location>
        <begin position="7"/>
        <end position="137"/>
    </location>
</feature>
<dbReference type="RefSeq" id="WP_011695701.1">
    <property type="nucleotide sequence ID" value="NC_008553.1"/>
</dbReference>
<dbReference type="PANTHER" id="PTHR12818">
    <property type="entry name" value="TRNA (ADENINE(37)-N6)-METHYLTRANSFERASE"/>
    <property type="match status" value="1"/>
</dbReference>
<dbReference type="InterPro" id="IPR023370">
    <property type="entry name" value="TrmO-like_N"/>
</dbReference>
<dbReference type="PROSITE" id="PS51668">
    <property type="entry name" value="TSAA_2"/>
    <property type="match status" value="1"/>
</dbReference>
<dbReference type="GeneID" id="4463425"/>
<keyword evidence="1" id="KW-0949">S-adenosyl-L-methionine</keyword>
<dbReference type="STRING" id="349307.Mthe_0512"/>
<dbReference type="InterPro" id="IPR040372">
    <property type="entry name" value="YaeB-like"/>
</dbReference>
<evidence type="ECO:0000256" key="2">
    <source>
        <dbReference type="ARBA" id="ARBA00033753"/>
    </source>
</evidence>
<dbReference type="PROSITE" id="PS01318">
    <property type="entry name" value="TSAA_1"/>
    <property type="match status" value="1"/>
</dbReference>
<evidence type="ECO:0000256" key="1">
    <source>
        <dbReference type="ARBA" id="ARBA00022691"/>
    </source>
</evidence>
<dbReference type="Pfam" id="PF01980">
    <property type="entry name" value="TrmO_N"/>
    <property type="match status" value="1"/>
</dbReference>
<dbReference type="HOGENOM" id="CLU_013458_2_0_2"/>
<evidence type="ECO:0000259" key="3">
    <source>
        <dbReference type="PROSITE" id="PS51668"/>
    </source>
</evidence>
<dbReference type="InterPro" id="IPR036414">
    <property type="entry name" value="YaeB_N_sf"/>
</dbReference>
<keyword evidence="5" id="KW-1185">Reference proteome</keyword>
<name>A0B6H9_METTP</name>
<dbReference type="AlphaFoldDB" id="A0B6H9"/>
<organism evidence="4 5">
    <name type="scientific">Methanothrix thermoacetophila (strain DSM 6194 / JCM 14653 / NBRC 101360 / PT)</name>
    <name type="common">Methanosaeta thermophila</name>
    <dbReference type="NCBI Taxonomy" id="349307"/>
    <lineage>
        <taxon>Archaea</taxon>
        <taxon>Methanobacteriati</taxon>
        <taxon>Methanobacteriota</taxon>
        <taxon>Stenosarchaea group</taxon>
        <taxon>Methanomicrobia</taxon>
        <taxon>Methanotrichales</taxon>
        <taxon>Methanotrichaceae</taxon>
        <taxon>Methanothrix</taxon>
    </lineage>
</organism>
<accession>A0B6H9</accession>
<dbReference type="SUPFAM" id="SSF118196">
    <property type="entry name" value="YaeB-like"/>
    <property type="match status" value="1"/>
</dbReference>
<reference evidence="4 5" key="1">
    <citation type="submission" date="2006-10" db="EMBL/GenBank/DDBJ databases">
        <title>Complete sequence of Methanosaeta thermophila PT.</title>
        <authorList>
            <consortium name="US DOE Joint Genome Institute"/>
            <person name="Copeland A."/>
            <person name="Lucas S."/>
            <person name="Lapidus A."/>
            <person name="Barry K."/>
            <person name="Detter J.C."/>
            <person name="Glavina del Rio T."/>
            <person name="Hammon N."/>
            <person name="Israni S."/>
            <person name="Pitluck S."/>
            <person name="Chain P."/>
            <person name="Malfatti S."/>
            <person name="Shin M."/>
            <person name="Vergez L."/>
            <person name="Schmutz J."/>
            <person name="Larimer F."/>
            <person name="Land M."/>
            <person name="Hauser L."/>
            <person name="Kyrpides N."/>
            <person name="Kim E."/>
            <person name="Smith K.S."/>
            <person name="Ingram-Smith C."/>
            <person name="Richardson P."/>
        </authorList>
    </citation>
    <scope>NUCLEOTIDE SEQUENCE [LARGE SCALE GENOMIC DNA]</scope>
    <source>
        <strain evidence="5">DSM 6194 / JCM 14653 / NBRC 101360 / PT</strain>
    </source>
</reference>
<dbReference type="InterPro" id="IPR023368">
    <property type="entry name" value="UPF0066_cons_site"/>
</dbReference>
<dbReference type="EMBL" id="CP000477">
    <property type="protein sequence ID" value="ABK14303.1"/>
    <property type="molecule type" value="Genomic_DNA"/>
</dbReference>
<dbReference type="PANTHER" id="PTHR12818:SF0">
    <property type="entry name" value="TRNA (ADENINE(37)-N6)-METHYLTRANSFERASE"/>
    <property type="match status" value="1"/>
</dbReference>
<dbReference type="Gene3D" id="2.40.30.70">
    <property type="entry name" value="YaeB-like"/>
    <property type="match status" value="1"/>
</dbReference>
<sequence>MESEMVLRPIGVIHTPFTSRAEAPHQGRVSREICEIEIFPEFEDGLMDIEKCTHLIVLYWLDRADRTKLRAVPPHDGRVHGVFATRSPDRPNPVAFSVAELLSVEGRKLRVRGLDALDGTPLIDIKPYSAGIDCVPDARIGWWDEKEGVSA</sequence>
<protein>
    <recommendedName>
        <fullName evidence="3">TsaA-like domain-containing protein</fullName>
    </recommendedName>
</protein>
<dbReference type="KEGG" id="mtp:Mthe_0512"/>
<dbReference type="InterPro" id="IPR036413">
    <property type="entry name" value="YaeB-like_sf"/>
</dbReference>
<comment type="similarity">
    <text evidence="2">Belongs to the tRNA methyltransferase O family.</text>
</comment>
<dbReference type="NCBIfam" id="TIGR00104">
    <property type="entry name" value="tRNA_TsaA"/>
    <property type="match status" value="1"/>
</dbReference>
<gene>
    <name evidence="4" type="ordered locus">Mthe_0512</name>
</gene>
<dbReference type="CDD" id="cd09281">
    <property type="entry name" value="UPF0066"/>
    <property type="match status" value="1"/>
</dbReference>
<evidence type="ECO:0000313" key="5">
    <source>
        <dbReference type="Proteomes" id="UP000000674"/>
    </source>
</evidence>
<proteinExistence type="inferred from homology"/>
<evidence type="ECO:0000313" key="4">
    <source>
        <dbReference type="EMBL" id="ABK14303.1"/>
    </source>
</evidence>